<evidence type="ECO:0000256" key="1">
    <source>
        <dbReference type="SAM" id="MobiDB-lite"/>
    </source>
</evidence>
<feature type="region of interest" description="Disordered" evidence="1">
    <location>
        <begin position="90"/>
        <end position="149"/>
    </location>
</feature>
<evidence type="ECO:0000313" key="4">
    <source>
        <dbReference type="Proteomes" id="UP001427805"/>
    </source>
</evidence>
<accession>A0ABV0B957</accession>
<comment type="caution">
    <text evidence="3">The sequence shown here is derived from an EMBL/GenBank/DDBJ whole genome shotgun (WGS) entry which is preliminary data.</text>
</comment>
<sequence length="288" mass="31083">MATFETLALSGAALVASAAALPAAAQSTQTPPELADLVGARAAGAETQMQARGWNSAGSTQAQGANWTYWWNGRSCVQVATRDGRYASIGRVPEGNCSDRQQQRPPQRPPQDERPGWGNDRPGNGPGRPGSDRPDWGPPPPRGGGYGDNGDDSLTLICFGGGTKLATEYRSGYRYNYDSHRYEPYSETGLGREGYNSDVQIEIWHGRGRIHLGGTMIPAIRSGGDNGWWDLTDLVMAPDRITGRYRLNGLNRPTVTIDRRSGAITIRGMQPFSGRCEVGNWRGGGGKF</sequence>
<feature type="chain" id="PRO_5046395680" evidence="2">
    <location>
        <begin position="26"/>
        <end position="288"/>
    </location>
</feature>
<evidence type="ECO:0000313" key="3">
    <source>
        <dbReference type="EMBL" id="MEN3747727.1"/>
    </source>
</evidence>
<dbReference type="RefSeq" id="WP_346246735.1">
    <property type="nucleotide sequence ID" value="NZ_JBDIZK010000006.1"/>
</dbReference>
<keyword evidence="2" id="KW-0732">Signal</keyword>
<name>A0ABV0B957_9SPHN</name>
<proteinExistence type="predicted"/>
<dbReference type="Proteomes" id="UP001427805">
    <property type="component" value="Unassembled WGS sequence"/>
</dbReference>
<protein>
    <submittedName>
        <fullName evidence="3">Uncharacterized protein</fullName>
    </submittedName>
</protein>
<evidence type="ECO:0000256" key="2">
    <source>
        <dbReference type="SAM" id="SignalP"/>
    </source>
</evidence>
<gene>
    <name evidence="3" type="ORF">TPR58_11160</name>
</gene>
<feature type="signal peptide" evidence="2">
    <location>
        <begin position="1"/>
        <end position="25"/>
    </location>
</feature>
<organism evidence="3 4">
    <name type="scientific">Sphingomonas rustica</name>
    <dbReference type="NCBI Taxonomy" id="3103142"/>
    <lineage>
        <taxon>Bacteria</taxon>
        <taxon>Pseudomonadati</taxon>
        <taxon>Pseudomonadota</taxon>
        <taxon>Alphaproteobacteria</taxon>
        <taxon>Sphingomonadales</taxon>
        <taxon>Sphingomonadaceae</taxon>
        <taxon>Sphingomonas</taxon>
    </lineage>
</organism>
<reference evidence="3 4" key="1">
    <citation type="submission" date="2024-05" db="EMBL/GenBank/DDBJ databases">
        <title>Sphingomonas sp. HF-S3 16S ribosomal RNA gene Genome sequencing and assembly.</title>
        <authorList>
            <person name="Lee H."/>
        </authorList>
    </citation>
    <scope>NUCLEOTIDE SEQUENCE [LARGE SCALE GENOMIC DNA]</scope>
    <source>
        <strain evidence="3 4">HF-S3</strain>
    </source>
</reference>
<keyword evidence="4" id="KW-1185">Reference proteome</keyword>
<dbReference type="EMBL" id="JBDIZK010000006">
    <property type="protein sequence ID" value="MEN3747727.1"/>
    <property type="molecule type" value="Genomic_DNA"/>
</dbReference>